<dbReference type="Proteomes" id="UP001303946">
    <property type="component" value="Chromosome"/>
</dbReference>
<name>A0ABZ0CQ94_9BURK</name>
<keyword evidence="1" id="KW-1133">Transmembrane helix</keyword>
<feature type="transmembrane region" description="Helical" evidence="1">
    <location>
        <begin position="46"/>
        <end position="69"/>
    </location>
</feature>
<keyword evidence="3" id="KW-1185">Reference proteome</keyword>
<evidence type="ECO:0000256" key="1">
    <source>
        <dbReference type="SAM" id="Phobius"/>
    </source>
</evidence>
<gene>
    <name evidence="2" type="ORF">RXV79_19750</name>
</gene>
<dbReference type="EMBL" id="CP136336">
    <property type="protein sequence ID" value="WOB07142.1"/>
    <property type="molecule type" value="Genomic_DNA"/>
</dbReference>
<proteinExistence type="predicted"/>
<keyword evidence="1" id="KW-0472">Membrane</keyword>
<dbReference type="RefSeq" id="WP_316699816.1">
    <property type="nucleotide sequence ID" value="NZ_CP136336.1"/>
</dbReference>
<reference evidence="2 3" key="1">
    <citation type="submission" date="2023-10" db="EMBL/GenBank/DDBJ databases">
        <title>Bacteria for the degradation of biodegradable plastic PBAT(Polybutylene adipate terephthalate).</title>
        <authorList>
            <person name="Weon H.-Y."/>
            <person name="Yeon J."/>
        </authorList>
    </citation>
    <scope>NUCLEOTIDE SEQUENCE [LARGE SCALE GENOMIC DNA]</scope>
    <source>
        <strain evidence="2 3">SBD 7-3</strain>
    </source>
</reference>
<protein>
    <submittedName>
        <fullName evidence="2">Uncharacterized protein</fullName>
    </submittedName>
</protein>
<organism evidence="2 3">
    <name type="scientific">Piscinibacter gummiphilus</name>
    <dbReference type="NCBI Taxonomy" id="946333"/>
    <lineage>
        <taxon>Bacteria</taxon>
        <taxon>Pseudomonadati</taxon>
        <taxon>Pseudomonadota</taxon>
        <taxon>Betaproteobacteria</taxon>
        <taxon>Burkholderiales</taxon>
        <taxon>Sphaerotilaceae</taxon>
        <taxon>Piscinibacter</taxon>
    </lineage>
</organism>
<evidence type="ECO:0000313" key="2">
    <source>
        <dbReference type="EMBL" id="WOB07142.1"/>
    </source>
</evidence>
<sequence length="90" mass="10521">MTLQQLHAIKLWQLAHKPENPLEYHAWDGVLTAWMFGWMGEPAALILWWPGMALGCAVLFLAPTLYVALRRALHRRGRLRCDWLSTLERR</sequence>
<accession>A0ABZ0CQ94</accession>
<keyword evidence="1" id="KW-0812">Transmembrane</keyword>
<evidence type="ECO:0000313" key="3">
    <source>
        <dbReference type="Proteomes" id="UP001303946"/>
    </source>
</evidence>